<accession>A0A6C0JRQ1</accession>
<sequence length="89" mass="10256">MKIFAILFLFIGIVLVIQAYYTNVSVCPKPKTVIKYVPRSVYEDQLSDKQKLTEFYKVMFNGSKKNTDIYTQANTNSDPNPIELEPNTE</sequence>
<proteinExistence type="predicted"/>
<name>A0A6C0JRQ1_9ZZZZ</name>
<feature type="region of interest" description="Disordered" evidence="1">
    <location>
        <begin position="70"/>
        <end position="89"/>
    </location>
</feature>
<evidence type="ECO:0000256" key="1">
    <source>
        <dbReference type="SAM" id="MobiDB-lite"/>
    </source>
</evidence>
<protein>
    <submittedName>
        <fullName evidence="2">Uncharacterized protein</fullName>
    </submittedName>
</protein>
<evidence type="ECO:0000313" key="2">
    <source>
        <dbReference type="EMBL" id="QHU07370.1"/>
    </source>
</evidence>
<dbReference type="EMBL" id="MN740684">
    <property type="protein sequence ID" value="QHU07370.1"/>
    <property type="molecule type" value="Genomic_DNA"/>
</dbReference>
<organism evidence="2">
    <name type="scientific">viral metagenome</name>
    <dbReference type="NCBI Taxonomy" id="1070528"/>
    <lineage>
        <taxon>unclassified sequences</taxon>
        <taxon>metagenomes</taxon>
        <taxon>organismal metagenomes</taxon>
    </lineage>
</organism>
<feature type="compositionally biased region" description="Polar residues" evidence="1">
    <location>
        <begin position="70"/>
        <end position="79"/>
    </location>
</feature>
<reference evidence="2" key="1">
    <citation type="journal article" date="2020" name="Nature">
        <title>Giant virus diversity and host interactions through global metagenomics.</title>
        <authorList>
            <person name="Schulz F."/>
            <person name="Roux S."/>
            <person name="Paez-Espino D."/>
            <person name="Jungbluth S."/>
            <person name="Walsh D.A."/>
            <person name="Denef V.J."/>
            <person name="McMahon K.D."/>
            <person name="Konstantinidis K.T."/>
            <person name="Eloe-Fadrosh E.A."/>
            <person name="Kyrpides N.C."/>
            <person name="Woyke T."/>
        </authorList>
    </citation>
    <scope>NUCLEOTIDE SEQUENCE</scope>
    <source>
        <strain evidence="2">GVMAG-S-1040241-154</strain>
    </source>
</reference>
<dbReference type="AlphaFoldDB" id="A0A6C0JRQ1"/>